<evidence type="ECO:0000256" key="1">
    <source>
        <dbReference type="SAM" id="MobiDB-lite"/>
    </source>
</evidence>
<feature type="chain" id="PRO_5039652336" description="Lipoprotein" evidence="2">
    <location>
        <begin position="22"/>
        <end position="228"/>
    </location>
</feature>
<name>A0A0B7GMV1_STRSA</name>
<dbReference type="PROSITE" id="PS51257">
    <property type="entry name" value="PROKAR_LIPOPROTEIN"/>
    <property type="match status" value="1"/>
</dbReference>
<evidence type="ECO:0000313" key="3">
    <source>
        <dbReference type="EMBL" id="CEL91152.1"/>
    </source>
</evidence>
<accession>A0A0B7GMV1</accession>
<reference evidence="3 4" key="1">
    <citation type="submission" date="2015-01" db="EMBL/GenBank/DDBJ databases">
        <authorList>
            <person name="Pelicic Vladimir"/>
        </authorList>
    </citation>
    <scope>NUCLEOTIDE SEQUENCE [LARGE SCALE GENOMIC DNA]</scope>
    <source>
        <strain evidence="3 4">2908</strain>
    </source>
</reference>
<sequence>MKKFVLFAVCLFSLMTLSACMFVPLFRRSGNTSSSSSSSYSRKQSSSSKKEYSDDDYGYSSSSSSSAIEDDPYTLFNDFGQSLDALTDMQDIDKWEEFKSINLIYFEEESDRVATKKDEVRAKLGQPTSELSSGGDLWKSDNYTILIGYDENSVVMNKLITFTSSKQVESLSGISKGMSAQDVVKKLGKPRGLDVTGMFTRFVWADEDDKDYYVYFKGNKVYDTKEPN</sequence>
<feature type="region of interest" description="Disordered" evidence="1">
    <location>
        <begin position="30"/>
        <end position="67"/>
    </location>
</feature>
<evidence type="ECO:0000256" key="2">
    <source>
        <dbReference type="SAM" id="SignalP"/>
    </source>
</evidence>
<evidence type="ECO:0008006" key="5">
    <source>
        <dbReference type="Google" id="ProtNLM"/>
    </source>
</evidence>
<keyword evidence="2" id="KW-0732">Signal</keyword>
<feature type="signal peptide" evidence="2">
    <location>
        <begin position="1"/>
        <end position="21"/>
    </location>
</feature>
<organism evidence="3 4">
    <name type="scientific">Streptococcus sanguinis</name>
    <dbReference type="NCBI Taxonomy" id="1305"/>
    <lineage>
        <taxon>Bacteria</taxon>
        <taxon>Bacillati</taxon>
        <taxon>Bacillota</taxon>
        <taxon>Bacilli</taxon>
        <taxon>Lactobacillales</taxon>
        <taxon>Streptococcaceae</taxon>
        <taxon>Streptococcus</taxon>
    </lineage>
</organism>
<protein>
    <recommendedName>
        <fullName evidence="5">Lipoprotein</fullName>
    </recommendedName>
</protein>
<evidence type="ECO:0000313" key="4">
    <source>
        <dbReference type="Proteomes" id="UP000183504"/>
    </source>
</evidence>
<proteinExistence type="predicted"/>
<feature type="compositionally biased region" description="Low complexity" evidence="1">
    <location>
        <begin position="33"/>
        <end position="47"/>
    </location>
</feature>
<gene>
    <name evidence="3" type="ORF">SSV_1874</name>
</gene>
<dbReference type="Proteomes" id="UP000183504">
    <property type="component" value="Unassembled WGS sequence"/>
</dbReference>
<dbReference type="AlphaFoldDB" id="A0A0B7GMV1"/>
<dbReference type="EMBL" id="CDMW01000001">
    <property type="protein sequence ID" value="CEL91152.1"/>
    <property type="molecule type" value="Genomic_DNA"/>
</dbReference>